<organism evidence="2 3">
    <name type="scientific">Stylosanthes scabra</name>
    <dbReference type="NCBI Taxonomy" id="79078"/>
    <lineage>
        <taxon>Eukaryota</taxon>
        <taxon>Viridiplantae</taxon>
        <taxon>Streptophyta</taxon>
        <taxon>Embryophyta</taxon>
        <taxon>Tracheophyta</taxon>
        <taxon>Spermatophyta</taxon>
        <taxon>Magnoliopsida</taxon>
        <taxon>eudicotyledons</taxon>
        <taxon>Gunneridae</taxon>
        <taxon>Pentapetalae</taxon>
        <taxon>rosids</taxon>
        <taxon>fabids</taxon>
        <taxon>Fabales</taxon>
        <taxon>Fabaceae</taxon>
        <taxon>Papilionoideae</taxon>
        <taxon>50 kb inversion clade</taxon>
        <taxon>dalbergioids sensu lato</taxon>
        <taxon>Dalbergieae</taxon>
        <taxon>Pterocarpus clade</taxon>
        <taxon>Stylosanthes</taxon>
    </lineage>
</organism>
<evidence type="ECO:0000313" key="3">
    <source>
        <dbReference type="Proteomes" id="UP001341840"/>
    </source>
</evidence>
<dbReference type="Proteomes" id="UP001341840">
    <property type="component" value="Unassembled WGS sequence"/>
</dbReference>
<keyword evidence="3" id="KW-1185">Reference proteome</keyword>
<proteinExistence type="predicted"/>
<sequence>MFERFLIIINNLDAMGKHYSEEDLVRKVIRSLTKQWETKSKTVALKSKISSKEEESEEDDDVSDDEFELFTRRLRKMMKSKKKENGSSSKDNEKYQSKVICYNCGESCHYKLDYPQKKKEENNKKDKNKVRMSS</sequence>
<evidence type="ECO:0008006" key="4">
    <source>
        <dbReference type="Google" id="ProtNLM"/>
    </source>
</evidence>
<evidence type="ECO:0000313" key="2">
    <source>
        <dbReference type="EMBL" id="MED6189802.1"/>
    </source>
</evidence>
<feature type="compositionally biased region" description="Basic and acidic residues" evidence="1">
    <location>
        <begin position="113"/>
        <end position="125"/>
    </location>
</feature>
<name>A0ABU6WVC3_9FABA</name>
<gene>
    <name evidence="2" type="ORF">PIB30_099599</name>
</gene>
<protein>
    <recommendedName>
        <fullName evidence="4">CCHC-type domain-containing protein</fullName>
    </recommendedName>
</protein>
<evidence type="ECO:0000256" key="1">
    <source>
        <dbReference type="SAM" id="MobiDB-lite"/>
    </source>
</evidence>
<dbReference type="EMBL" id="JASCZI010183926">
    <property type="protein sequence ID" value="MED6189802.1"/>
    <property type="molecule type" value="Genomic_DNA"/>
</dbReference>
<feature type="region of interest" description="Disordered" evidence="1">
    <location>
        <begin position="113"/>
        <end position="134"/>
    </location>
</feature>
<reference evidence="2 3" key="1">
    <citation type="journal article" date="2023" name="Plants (Basel)">
        <title>Bridging the Gap: Combining Genomics and Transcriptomics Approaches to Understand Stylosanthes scabra, an Orphan Legume from the Brazilian Caatinga.</title>
        <authorList>
            <person name="Ferreira-Neto J.R.C."/>
            <person name="da Silva M.D."/>
            <person name="Binneck E."/>
            <person name="de Melo N.F."/>
            <person name="da Silva R.H."/>
            <person name="de Melo A.L.T.M."/>
            <person name="Pandolfi V."/>
            <person name="Bustamante F.O."/>
            <person name="Brasileiro-Vidal A.C."/>
            <person name="Benko-Iseppon A.M."/>
        </authorList>
    </citation>
    <scope>NUCLEOTIDE SEQUENCE [LARGE SCALE GENOMIC DNA]</scope>
    <source>
        <tissue evidence="2">Leaves</tissue>
    </source>
</reference>
<accession>A0ABU6WVC3</accession>
<comment type="caution">
    <text evidence="2">The sequence shown here is derived from an EMBL/GenBank/DDBJ whole genome shotgun (WGS) entry which is preliminary data.</text>
</comment>